<comment type="caution">
    <text evidence="2">The sequence shown here is derived from an EMBL/GenBank/DDBJ whole genome shotgun (WGS) entry which is preliminary data.</text>
</comment>
<evidence type="ECO:0000256" key="1">
    <source>
        <dbReference type="SAM" id="Phobius"/>
    </source>
</evidence>
<keyword evidence="1" id="KW-1133">Transmembrane helix</keyword>
<proteinExistence type="predicted"/>
<protein>
    <submittedName>
        <fullName evidence="2">Uncharacterized protein</fullName>
    </submittedName>
</protein>
<dbReference type="AlphaFoldDB" id="A0AA38N1S0"/>
<feature type="transmembrane region" description="Helical" evidence="1">
    <location>
        <begin position="30"/>
        <end position="50"/>
    </location>
</feature>
<dbReference type="Proteomes" id="UP001176059">
    <property type="component" value="Unassembled WGS sequence"/>
</dbReference>
<sequence length="80" mass="9197">MLPWKKNLWCAFALRLETLLKILDSVVVELLFISIITMLSCAPHISVDILKHYFPWNGYSEPKCCMARVGYWNSDGDSFG</sequence>
<reference evidence="2" key="1">
    <citation type="submission" date="2022-08" db="EMBL/GenBank/DDBJ databases">
        <authorList>
            <consortium name="DOE Joint Genome Institute"/>
            <person name="Min B."/>
            <person name="Sierra-Patev S."/>
            <person name="Naranjo-Ortiz M."/>
            <person name="Looney B."/>
            <person name="Konkel Z."/>
            <person name="Slot J.C."/>
            <person name="Sakamoto Y."/>
            <person name="Steenwyk J.L."/>
            <person name="Rokas A."/>
            <person name="Carro J."/>
            <person name="Camarero S."/>
            <person name="Ferreira P."/>
            <person name="Molpeceres G."/>
            <person name="Ruiz-duenas F.J."/>
            <person name="Serrano A."/>
            <person name="Henrissat B."/>
            <person name="Drula E."/>
            <person name="Hughes K.W."/>
            <person name="Mata J.L."/>
            <person name="Ishikawa N.K."/>
            <person name="Vargas-Isla R."/>
            <person name="Ushijima S."/>
            <person name="Smith C.A."/>
            <person name="Ahrendt S."/>
            <person name="Andreopoulos W."/>
            <person name="He G."/>
            <person name="LaButti K."/>
            <person name="Lipzen A."/>
            <person name="Ng V."/>
            <person name="Riley R."/>
            <person name="Sandor L."/>
            <person name="Barry K."/>
            <person name="Martinez A.T."/>
            <person name="Xiao Y."/>
            <person name="Gibbons J.G."/>
            <person name="Terashima K."/>
            <person name="Hibbett D.S."/>
            <person name="Grigoriev I.V."/>
        </authorList>
    </citation>
    <scope>NUCLEOTIDE SEQUENCE</scope>
    <source>
        <strain evidence="2">ET3784</strain>
    </source>
</reference>
<gene>
    <name evidence="2" type="ORF">DFJ43DRAFT_1070150</name>
</gene>
<organism evidence="2 3">
    <name type="scientific">Lentinula guzmanii</name>
    <dbReference type="NCBI Taxonomy" id="2804957"/>
    <lineage>
        <taxon>Eukaryota</taxon>
        <taxon>Fungi</taxon>
        <taxon>Dikarya</taxon>
        <taxon>Basidiomycota</taxon>
        <taxon>Agaricomycotina</taxon>
        <taxon>Agaricomycetes</taxon>
        <taxon>Agaricomycetidae</taxon>
        <taxon>Agaricales</taxon>
        <taxon>Marasmiineae</taxon>
        <taxon>Omphalotaceae</taxon>
        <taxon>Lentinula</taxon>
    </lineage>
</organism>
<evidence type="ECO:0000313" key="3">
    <source>
        <dbReference type="Proteomes" id="UP001176059"/>
    </source>
</evidence>
<dbReference type="EMBL" id="JANVFO010000019">
    <property type="protein sequence ID" value="KAJ3733262.1"/>
    <property type="molecule type" value="Genomic_DNA"/>
</dbReference>
<keyword evidence="1" id="KW-0812">Transmembrane</keyword>
<keyword evidence="1" id="KW-0472">Membrane</keyword>
<keyword evidence="3" id="KW-1185">Reference proteome</keyword>
<evidence type="ECO:0000313" key="2">
    <source>
        <dbReference type="EMBL" id="KAJ3733262.1"/>
    </source>
</evidence>
<accession>A0AA38N1S0</accession>
<reference evidence="2" key="2">
    <citation type="journal article" date="2023" name="Proc. Natl. Acad. Sci. U.S.A.">
        <title>A global phylogenomic analysis of the shiitake genus Lentinula.</title>
        <authorList>
            <person name="Sierra-Patev S."/>
            <person name="Min B."/>
            <person name="Naranjo-Ortiz M."/>
            <person name="Looney B."/>
            <person name="Konkel Z."/>
            <person name="Slot J.C."/>
            <person name="Sakamoto Y."/>
            <person name="Steenwyk J.L."/>
            <person name="Rokas A."/>
            <person name="Carro J."/>
            <person name="Camarero S."/>
            <person name="Ferreira P."/>
            <person name="Molpeceres G."/>
            <person name="Ruiz-Duenas F.J."/>
            <person name="Serrano A."/>
            <person name="Henrissat B."/>
            <person name="Drula E."/>
            <person name="Hughes K.W."/>
            <person name="Mata J.L."/>
            <person name="Ishikawa N.K."/>
            <person name="Vargas-Isla R."/>
            <person name="Ushijima S."/>
            <person name="Smith C.A."/>
            <person name="Donoghue J."/>
            <person name="Ahrendt S."/>
            <person name="Andreopoulos W."/>
            <person name="He G."/>
            <person name="LaButti K."/>
            <person name="Lipzen A."/>
            <person name="Ng V."/>
            <person name="Riley R."/>
            <person name="Sandor L."/>
            <person name="Barry K."/>
            <person name="Martinez A.T."/>
            <person name="Xiao Y."/>
            <person name="Gibbons J.G."/>
            <person name="Terashima K."/>
            <person name="Grigoriev I.V."/>
            <person name="Hibbett D."/>
        </authorList>
    </citation>
    <scope>NUCLEOTIDE SEQUENCE</scope>
    <source>
        <strain evidence="2">ET3784</strain>
    </source>
</reference>
<name>A0AA38N1S0_9AGAR</name>